<gene>
    <name evidence="8" type="ORF">CSSPTR1EN2_LOCUS12963</name>
</gene>
<evidence type="ECO:0000256" key="4">
    <source>
        <dbReference type="ARBA" id="ARBA00023204"/>
    </source>
</evidence>
<feature type="region of interest" description="Disordered" evidence="6">
    <location>
        <begin position="372"/>
        <end position="401"/>
    </location>
</feature>
<accession>A0ABP0U9G9</accession>
<evidence type="ECO:0000256" key="2">
    <source>
        <dbReference type="ARBA" id="ARBA00022763"/>
    </source>
</evidence>
<evidence type="ECO:0000256" key="3">
    <source>
        <dbReference type="ARBA" id="ARBA00023175"/>
    </source>
</evidence>
<proteinExistence type="inferred from homology"/>
<feature type="region of interest" description="Disordered" evidence="6">
    <location>
        <begin position="1"/>
        <end position="50"/>
    </location>
</feature>
<dbReference type="InterPro" id="IPR027640">
    <property type="entry name" value="Kinesin-like_fam"/>
</dbReference>
<organism evidence="8 9">
    <name type="scientific">Sphagnum troendelagicum</name>
    <dbReference type="NCBI Taxonomy" id="128251"/>
    <lineage>
        <taxon>Eukaryota</taxon>
        <taxon>Viridiplantae</taxon>
        <taxon>Streptophyta</taxon>
        <taxon>Embryophyta</taxon>
        <taxon>Bryophyta</taxon>
        <taxon>Sphagnophytina</taxon>
        <taxon>Sphagnopsida</taxon>
        <taxon>Sphagnales</taxon>
        <taxon>Sphagnaceae</taxon>
        <taxon>Sphagnum</taxon>
    </lineage>
</organism>
<dbReference type="InterPro" id="IPR010994">
    <property type="entry name" value="RuvA_2-like"/>
</dbReference>
<dbReference type="Proteomes" id="UP001497512">
    <property type="component" value="Chromosome 2"/>
</dbReference>
<dbReference type="Gene3D" id="1.10.150.280">
    <property type="entry name" value="AF1531-like domain"/>
    <property type="match status" value="1"/>
</dbReference>
<dbReference type="InterPro" id="IPR000445">
    <property type="entry name" value="HhH_motif"/>
</dbReference>
<feature type="compositionally biased region" description="Gly residues" evidence="6">
    <location>
        <begin position="39"/>
        <end position="49"/>
    </location>
</feature>
<evidence type="ECO:0000256" key="6">
    <source>
        <dbReference type="SAM" id="MobiDB-lite"/>
    </source>
</evidence>
<feature type="compositionally biased region" description="Basic and acidic residues" evidence="6">
    <location>
        <begin position="373"/>
        <end position="387"/>
    </location>
</feature>
<keyword evidence="2" id="KW-0227">DNA damage</keyword>
<dbReference type="Pfam" id="PF00633">
    <property type="entry name" value="HHH"/>
    <property type="match status" value="1"/>
</dbReference>
<dbReference type="PROSITE" id="PS50067">
    <property type="entry name" value="KINESIN_MOTOR_2"/>
    <property type="match status" value="1"/>
</dbReference>
<feature type="binding site" evidence="5">
    <location>
        <begin position="135"/>
        <end position="142"/>
    </location>
    <ligand>
        <name>ATP</name>
        <dbReference type="ChEBI" id="CHEBI:30616"/>
    </ligand>
</feature>
<dbReference type="Pfam" id="PF00225">
    <property type="entry name" value="Kinesin"/>
    <property type="match status" value="1"/>
</dbReference>
<dbReference type="SUPFAM" id="SSF52540">
    <property type="entry name" value="P-loop containing nucleoside triphosphate hydrolases"/>
    <property type="match status" value="1"/>
</dbReference>
<dbReference type="InterPro" id="IPR036961">
    <property type="entry name" value="Kinesin_motor_dom_sf"/>
</dbReference>
<comment type="similarity">
    <text evidence="5">Belongs to the TRAFAC class myosin-kinesin ATPase superfamily. Kinesin family.</text>
</comment>
<dbReference type="Gene3D" id="3.40.850.10">
    <property type="entry name" value="Kinesin motor domain"/>
    <property type="match status" value="1"/>
</dbReference>
<keyword evidence="1" id="KW-0493">Microtubule</keyword>
<keyword evidence="5" id="KW-0067">ATP-binding</keyword>
<dbReference type="PANTHER" id="PTHR47969">
    <property type="entry name" value="CHROMOSOME-ASSOCIATED KINESIN KIF4A-RELATED"/>
    <property type="match status" value="1"/>
</dbReference>
<dbReference type="InterPro" id="IPR001752">
    <property type="entry name" value="Kinesin_motor_dom"/>
</dbReference>
<sequence length="729" mass="79367">MLSPRIHSPSRFKNNSTPGHAGQSRLAVSSRAAVTTGSGNHGGGGGGGLVRAVVRVRPGLESDRDNKPFHIKVVKGVDGEDLFQISATKSSRLETYRLDACYGEERKTREIFVAEMDAMIASLCQGLNSTVFALGAIGGGKTHTMKGSREEPGLIPLALEKILAEAEKTSCSKVEVSYYQVYMDRCYNLLDPRVGEVSVFDSSQGGRVRLRGLNRVCVKSLAEFQKIFEDGCARRLMGQTVDVSSRSHAVLTVIMSSSSTFSGKLNLVDLAGHEIDCKTCNDVVRLSEQRHVNKSLSFLSNVISALDTDESRVSFRDSTLTRILQDSLGGNNQVLTIACLGASSYLEASTTMNLVARSRHITNRCSSLEDIASGEKSEVEAEPRHWQESQPKTPVKSVSLVPSPLCPKPPTYLRPCPSPAVRRALMTDVSIGNSPKLRAPLKENGATLKANFATAECPTAQENDSIQSMTPLSNTDMIVASAVLKDTDIKASSQKASIQHSEYCSTCKVGHVHLQREVPFHQDSDFLCTDSSGFVGGTAQTPLIQYDNPIYQDDSPPLDMNSKTLSSRIGVLSPLSSNIKLLDVARSSTVDCSNYRPADEDLSHKVSHQQSLLAGNDCETPEFSATINSSRLSAPACSSPFEQFNNCNPNLQRTLVKQYLNVLNTATREELLQLKGMGPKRVARILELRDTSPEPLKEFQDLTKLGLSERQAHSIFHSNVLRQIAFPST</sequence>
<dbReference type="InterPro" id="IPR027417">
    <property type="entry name" value="P-loop_NTPase"/>
</dbReference>
<dbReference type="EMBL" id="OZ019894">
    <property type="protein sequence ID" value="CAK9215814.1"/>
    <property type="molecule type" value="Genomic_DNA"/>
</dbReference>
<evidence type="ECO:0000259" key="7">
    <source>
        <dbReference type="PROSITE" id="PS50067"/>
    </source>
</evidence>
<evidence type="ECO:0000256" key="1">
    <source>
        <dbReference type="ARBA" id="ARBA00022701"/>
    </source>
</evidence>
<dbReference type="SMART" id="SM00129">
    <property type="entry name" value="KISc"/>
    <property type="match status" value="1"/>
</dbReference>
<evidence type="ECO:0000256" key="5">
    <source>
        <dbReference type="PROSITE-ProRule" id="PRU00283"/>
    </source>
</evidence>
<protein>
    <recommendedName>
        <fullName evidence="7">Kinesin motor domain-containing protein</fullName>
    </recommendedName>
</protein>
<dbReference type="SUPFAM" id="SSF47781">
    <property type="entry name" value="RuvA domain 2-like"/>
    <property type="match status" value="1"/>
</dbReference>
<name>A0ABP0U9G9_9BRYO</name>
<keyword evidence="9" id="KW-1185">Reference proteome</keyword>
<dbReference type="PANTHER" id="PTHR47969:SF9">
    <property type="entry name" value="KINESIN-LIKE PROTEIN"/>
    <property type="match status" value="1"/>
</dbReference>
<keyword evidence="4" id="KW-0234">DNA repair</keyword>
<dbReference type="PRINTS" id="PR00380">
    <property type="entry name" value="KINESINHEAVY"/>
</dbReference>
<keyword evidence="3 5" id="KW-0505">Motor protein</keyword>
<evidence type="ECO:0000313" key="9">
    <source>
        <dbReference type="Proteomes" id="UP001497512"/>
    </source>
</evidence>
<keyword evidence="5" id="KW-0547">Nucleotide-binding</keyword>
<reference evidence="8" key="1">
    <citation type="submission" date="2024-02" db="EMBL/GenBank/DDBJ databases">
        <authorList>
            <consortium name="ELIXIR-Norway"/>
            <consortium name="Elixir Norway"/>
        </authorList>
    </citation>
    <scope>NUCLEOTIDE SEQUENCE</scope>
</reference>
<feature type="domain" description="Kinesin motor" evidence="7">
    <location>
        <begin position="49"/>
        <end position="361"/>
    </location>
</feature>
<evidence type="ECO:0000313" key="8">
    <source>
        <dbReference type="EMBL" id="CAK9215814.1"/>
    </source>
</evidence>